<sequence length="344" mass="36925">MTGPASPTGPALSTPPPRPGLVRRTTTHDSLRRSGVERPSELQGHSGLSGPVTLDARGRDVRVEADGALTVLDAARLDAEIDFPRREITRIGSDPGEPRLAALVGVRAASGFRQAVHAALPDERASHSVRFQLLDDLPTAVLVSGYATQWVEPGPFPQWRQGMASQYPDLCAGWVAGGTIIQGIEATGRVPAPFGPPVPPIEGDDPRGWHEVAPLPAHGMRRRRRLDVWRDGAEARVECFFRDSHVDPDGVETAVHEYTVHATLDPATTTFTSCTAEFGALPWPECPLALASAGRLVGQRPDGLRREVRDSFTGVTTCTHLNDTLRSLEDVGALLARLPGETAP</sequence>
<evidence type="ECO:0008006" key="4">
    <source>
        <dbReference type="Google" id="ProtNLM"/>
    </source>
</evidence>
<name>A0A1V2ID20_9ACTN</name>
<dbReference type="Proteomes" id="UP000188929">
    <property type="component" value="Unassembled WGS sequence"/>
</dbReference>
<evidence type="ECO:0000256" key="1">
    <source>
        <dbReference type="SAM" id="MobiDB-lite"/>
    </source>
</evidence>
<feature type="region of interest" description="Disordered" evidence="1">
    <location>
        <begin position="1"/>
        <end position="54"/>
    </location>
</feature>
<dbReference type="STRING" id="1834516.BL253_12060"/>
<comment type="caution">
    <text evidence="2">The sequence shown here is derived from an EMBL/GenBank/DDBJ whole genome shotgun (WGS) entry which is preliminary data.</text>
</comment>
<feature type="compositionally biased region" description="Basic and acidic residues" evidence="1">
    <location>
        <begin position="26"/>
        <end position="40"/>
    </location>
</feature>
<dbReference type="Pfam" id="PF11136">
    <property type="entry name" value="DUF2889"/>
    <property type="match status" value="1"/>
</dbReference>
<proteinExistence type="predicted"/>
<evidence type="ECO:0000313" key="3">
    <source>
        <dbReference type="Proteomes" id="UP000188929"/>
    </source>
</evidence>
<dbReference type="EMBL" id="MOMC01000022">
    <property type="protein sequence ID" value="ONH30910.1"/>
    <property type="molecule type" value="Genomic_DNA"/>
</dbReference>
<reference evidence="3" key="1">
    <citation type="submission" date="2016-10" db="EMBL/GenBank/DDBJ databases">
        <title>Frankia sp. NRRL B-16386 Genome sequencing.</title>
        <authorList>
            <person name="Ghodhbane-Gtari F."/>
            <person name="Swanson E."/>
            <person name="Gueddou A."/>
            <person name="Hezbri K."/>
            <person name="Ktari K."/>
            <person name="Nouioui I."/>
            <person name="Morris K."/>
            <person name="Simpson S."/>
            <person name="Abebe-Akele F."/>
            <person name="Thomas K."/>
            <person name="Gtari M."/>
            <person name="Tisa L.S."/>
        </authorList>
    </citation>
    <scope>NUCLEOTIDE SEQUENCE [LARGE SCALE GENOMIC DNA]</scope>
    <source>
        <strain evidence="3">NRRL B-16386</strain>
    </source>
</reference>
<gene>
    <name evidence="2" type="ORF">BL253_12060</name>
</gene>
<organism evidence="2 3">
    <name type="scientific">Pseudofrankia asymbiotica</name>
    <dbReference type="NCBI Taxonomy" id="1834516"/>
    <lineage>
        <taxon>Bacteria</taxon>
        <taxon>Bacillati</taxon>
        <taxon>Actinomycetota</taxon>
        <taxon>Actinomycetes</taxon>
        <taxon>Frankiales</taxon>
        <taxon>Frankiaceae</taxon>
        <taxon>Pseudofrankia</taxon>
    </lineage>
</organism>
<protein>
    <recommendedName>
        <fullName evidence="4">DUF2889 domain-containing protein</fullName>
    </recommendedName>
</protein>
<accession>A0A1V2ID20</accession>
<keyword evidence="3" id="KW-1185">Reference proteome</keyword>
<evidence type="ECO:0000313" key="2">
    <source>
        <dbReference type="EMBL" id="ONH30910.1"/>
    </source>
</evidence>
<dbReference type="InterPro" id="IPR021312">
    <property type="entry name" value="DUF2889"/>
</dbReference>
<dbReference type="AlphaFoldDB" id="A0A1V2ID20"/>